<dbReference type="SUPFAM" id="SSF81383">
    <property type="entry name" value="F-box domain"/>
    <property type="match status" value="1"/>
</dbReference>
<dbReference type="OrthoDB" id="2933238at2759"/>
<accession>A0A9P3PQN0</accession>
<evidence type="ECO:0000313" key="2">
    <source>
        <dbReference type="EMBL" id="GLB40258.1"/>
    </source>
</evidence>
<dbReference type="Gene3D" id="1.20.1280.50">
    <property type="match status" value="1"/>
</dbReference>
<dbReference type="Pfam" id="PF12937">
    <property type="entry name" value="F-box-like"/>
    <property type="match status" value="1"/>
</dbReference>
<comment type="caution">
    <text evidence="2">The sequence shown here is derived from an EMBL/GenBank/DDBJ whole genome shotgun (WGS) entry which is preliminary data.</text>
</comment>
<proteinExistence type="predicted"/>
<name>A0A9P3PQN0_LYOSH</name>
<organism evidence="2 3">
    <name type="scientific">Lyophyllum shimeji</name>
    <name type="common">Hon-shimeji</name>
    <name type="synonym">Tricholoma shimeji</name>
    <dbReference type="NCBI Taxonomy" id="47721"/>
    <lineage>
        <taxon>Eukaryota</taxon>
        <taxon>Fungi</taxon>
        <taxon>Dikarya</taxon>
        <taxon>Basidiomycota</taxon>
        <taxon>Agaricomycotina</taxon>
        <taxon>Agaricomycetes</taxon>
        <taxon>Agaricomycetidae</taxon>
        <taxon>Agaricales</taxon>
        <taxon>Tricholomatineae</taxon>
        <taxon>Lyophyllaceae</taxon>
        <taxon>Lyophyllum</taxon>
    </lineage>
</organism>
<keyword evidence="3" id="KW-1185">Reference proteome</keyword>
<protein>
    <recommendedName>
        <fullName evidence="1">F-box domain-containing protein</fullName>
    </recommendedName>
</protein>
<dbReference type="AlphaFoldDB" id="A0A9P3PQN0"/>
<evidence type="ECO:0000313" key="3">
    <source>
        <dbReference type="Proteomes" id="UP001063166"/>
    </source>
</evidence>
<dbReference type="InterPro" id="IPR001810">
    <property type="entry name" value="F-box_dom"/>
</dbReference>
<dbReference type="InterPro" id="IPR036047">
    <property type="entry name" value="F-box-like_dom_sf"/>
</dbReference>
<feature type="domain" description="F-box" evidence="1">
    <location>
        <begin position="1"/>
        <end position="43"/>
    </location>
</feature>
<gene>
    <name evidence="2" type="ORF">LshimejAT787_0801290</name>
</gene>
<reference evidence="2" key="1">
    <citation type="submission" date="2022-07" db="EMBL/GenBank/DDBJ databases">
        <title>The genome of Lyophyllum shimeji provides insight into the initial evolution of ectomycorrhizal fungal genome.</title>
        <authorList>
            <person name="Kobayashi Y."/>
            <person name="Shibata T."/>
            <person name="Hirakawa H."/>
            <person name="Shigenobu S."/>
            <person name="Nishiyama T."/>
            <person name="Yamada A."/>
            <person name="Hasebe M."/>
            <person name="Kawaguchi M."/>
        </authorList>
    </citation>
    <scope>NUCLEOTIDE SEQUENCE</scope>
    <source>
        <strain evidence="2">AT787</strain>
    </source>
</reference>
<dbReference type="PROSITE" id="PS50181">
    <property type="entry name" value="FBOX"/>
    <property type="match status" value="1"/>
</dbReference>
<dbReference type="EMBL" id="BRPK01000008">
    <property type="protein sequence ID" value="GLB40258.1"/>
    <property type="molecule type" value="Genomic_DNA"/>
</dbReference>
<evidence type="ECO:0000259" key="1">
    <source>
        <dbReference type="PROSITE" id="PS50181"/>
    </source>
</evidence>
<dbReference type="Proteomes" id="UP001063166">
    <property type="component" value="Unassembled WGS sequence"/>
</dbReference>
<sequence>MKTLPHELVLLIFKELSDEDLRPCASVCRTWTADCQARLFQTVVVDIDLKCHRLHSVLATSPHVAPLIRDLYIVTDNVRPQVILDEEASLIAALLLLTHVESLTLRLGWNTPWHSLSVHLRDALISVLKLPSFTSLTMQRFYFDFADVDLHNILRHSTALKRLTITSAACPKTWEPSEDVFLQEVREKARLEELTIDLEFGTYGIGEWFCRPRCSLDLTGLRSLHIMHTADQVLVSRLLGVAGQSLERFHLDVEEFWPSASPPGVDLSRNIALRSLIFDFSLDSLSADECPPPWLELTLATIHPAARIKELVLVLSVHTPEDDAGEPSDTAVEDWDYGGWRRLAISLTSPCLSALEKIKVTVIYHPENPAAYKEMALRELQHLGMKLSFEVIETS</sequence>